<accession>A0A1T5GA19</accession>
<evidence type="ECO:0000256" key="4">
    <source>
        <dbReference type="ARBA" id="ARBA00047778"/>
    </source>
</evidence>
<dbReference type="Proteomes" id="UP000190150">
    <property type="component" value="Unassembled WGS sequence"/>
</dbReference>
<dbReference type="Pfam" id="PF00547">
    <property type="entry name" value="Urease_gamma"/>
    <property type="match status" value="1"/>
</dbReference>
<dbReference type="STRING" id="1513896.SAMN05660841_03889"/>
<comment type="pathway">
    <text evidence="1">Nitrogen metabolism; urea degradation; CO(2) and NH(3) from urea (urease route): step 1/1.</text>
</comment>
<dbReference type="GO" id="GO:0043419">
    <property type="term" value="P:urea catabolic process"/>
    <property type="evidence" value="ECO:0007669"/>
    <property type="project" value="UniProtKB-UniPathway"/>
</dbReference>
<dbReference type="NCBIfam" id="TIGR00192">
    <property type="entry name" value="urease_beta"/>
    <property type="match status" value="1"/>
</dbReference>
<dbReference type="NCBIfam" id="NF009712">
    <property type="entry name" value="PRK13241.1"/>
    <property type="match status" value="1"/>
</dbReference>
<keyword evidence="3" id="KW-0378">Hydrolase</keyword>
<evidence type="ECO:0000256" key="3">
    <source>
        <dbReference type="ARBA" id="ARBA00022801"/>
    </source>
</evidence>
<dbReference type="AlphaFoldDB" id="A0A1T5GA19"/>
<dbReference type="GO" id="GO:0016151">
    <property type="term" value="F:nickel cation binding"/>
    <property type="evidence" value="ECO:0007669"/>
    <property type="project" value="InterPro"/>
</dbReference>
<dbReference type="RefSeq" id="WP_079645538.1">
    <property type="nucleotide sequence ID" value="NZ_FUZF01000023.1"/>
</dbReference>
<dbReference type="InterPro" id="IPR008223">
    <property type="entry name" value="Urease_gamma-beta_su"/>
</dbReference>
<sequence>MYLTHQEREKLLLLTAASVAERRRQKGLKLNYPEAVAYLSGYIIEGAREGKTVKELIERCTQLLSAHDVMNGVPELLQDLQVEATFPDGTKLVSIHHPIAGTDDKKNEPGQYDFGEGDIVLSLNRERKRIKVINTRDRPVQIGSHYHFYEVNPALHFDREITMGYHLDIASGLSIRFMPKVEMEIDLVAYGGERQVYGFAGKVNGSVAQKEEN</sequence>
<dbReference type="EMBL" id="FUZF01000023">
    <property type="protein sequence ID" value="SKC05300.1"/>
    <property type="molecule type" value="Genomic_DNA"/>
</dbReference>
<dbReference type="CDD" id="cd00407">
    <property type="entry name" value="Urease_beta"/>
    <property type="match status" value="1"/>
</dbReference>
<organism evidence="5 6">
    <name type="scientific">Sphingobacterium nematocida</name>
    <dbReference type="NCBI Taxonomy" id="1513896"/>
    <lineage>
        <taxon>Bacteria</taxon>
        <taxon>Pseudomonadati</taxon>
        <taxon>Bacteroidota</taxon>
        <taxon>Sphingobacteriia</taxon>
        <taxon>Sphingobacteriales</taxon>
        <taxon>Sphingobacteriaceae</taxon>
        <taxon>Sphingobacterium</taxon>
    </lineage>
</organism>
<evidence type="ECO:0000256" key="1">
    <source>
        <dbReference type="ARBA" id="ARBA00004897"/>
    </source>
</evidence>
<evidence type="ECO:0000313" key="6">
    <source>
        <dbReference type="Proteomes" id="UP000190150"/>
    </source>
</evidence>
<dbReference type="InterPro" id="IPR036463">
    <property type="entry name" value="Urease_gamma_sf"/>
</dbReference>
<gene>
    <name evidence="5" type="ORF">SAMN05660841_03889</name>
</gene>
<keyword evidence="6" id="KW-1185">Reference proteome</keyword>
<dbReference type="InterPro" id="IPR050069">
    <property type="entry name" value="Urease_subunit"/>
</dbReference>
<dbReference type="InterPro" id="IPR002026">
    <property type="entry name" value="Urease_gamma/gamma-beta_su"/>
</dbReference>
<evidence type="ECO:0000313" key="5">
    <source>
        <dbReference type="EMBL" id="SKC05300.1"/>
    </source>
</evidence>
<protein>
    <recommendedName>
        <fullName evidence="2">urease</fullName>
        <ecNumber evidence="2">3.5.1.5</ecNumber>
    </recommendedName>
</protein>
<evidence type="ECO:0000256" key="2">
    <source>
        <dbReference type="ARBA" id="ARBA00012934"/>
    </source>
</evidence>
<dbReference type="InterPro" id="IPR002019">
    <property type="entry name" value="Urease_beta-like"/>
</dbReference>
<dbReference type="SUPFAM" id="SSF51278">
    <property type="entry name" value="Urease, beta-subunit"/>
    <property type="match status" value="1"/>
</dbReference>
<dbReference type="EC" id="3.5.1.5" evidence="2"/>
<dbReference type="UniPathway" id="UPA00258">
    <property type="reaction ID" value="UER00370"/>
</dbReference>
<dbReference type="NCBIfam" id="TIGR00193">
    <property type="entry name" value="urease_gam"/>
    <property type="match status" value="1"/>
</dbReference>
<dbReference type="OrthoDB" id="9793527at2"/>
<dbReference type="InterPro" id="IPR036461">
    <property type="entry name" value="Urease_betasu_sf"/>
</dbReference>
<dbReference type="PANTHER" id="PTHR33569:SF1">
    <property type="entry name" value="UREASE"/>
    <property type="match status" value="1"/>
</dbReference>
<name>A0A1T5GA19_9SPHI</name>
<comment type="catalytic activity">
    <reaction evidence="4">
        <text>urea + 2 H2O + H(+) = hydrogencarbonate + 2 NH4(+)</text>
        <dbReference type="Rhea" id="RHEA:20557"/>
        <dbReference type="ChEBI" id="CHEBI:15377"/>
        <dbReference type="ChEBI" id="CHEBI:15378"/>
        <dbReference type="ChEBI" id="CHEBI:16199"/>
        <dbReference type="ChEBI" id="CHEBI:17544"/>
        <dbReference type="ChEBI" id="CHEBI:28938"/>
        <dbReference type="EC" id="3.5.1.5"/>
    </reaction>
</comment>
<dbReference type="Pfam" id="PF00699">
    <property type="entry name" value="Urease_beta"/>
    <property type="match status" value="1"/>
</dbReference>
<dbReference type="SUPFAM" id="SSF54111">
    <property type="entry name" value="Urease, gamma-subunit"/>
    <property type="match status" value="1"/>
</dbReference>
<dbReference type="GO" id="GO:0009039">
    <property type="term" value="F:urease activity"/>
    <property type="evidence" value="ECO:0007669"/>
    <property type="project" value="UniProtKB-EC"/>
</dbReference>
<dbReference type="Gene3D" id="2.10.150.10">
    <property type="entry name" value="Urease, beta subunit"/>
    <property type="match status" value="1"/>
</dbReference>
<dbReference type="Gene3D" id="3.30.280.10">
    <property type="entry name" value="Urease, gamma-like subunit"/>
    <property type="match status" value="1"/>
</dbReference>
<dbReference type="GO" id="GO:0035550">
    <property type="term" value="C:urease complex"/>
    <property type="evidence" value="ECO:0007669"/>
    <property type="project" value="InterPro"/>
</dbReference>
<proteinExistence type="predicted"/>
<dbReference type="NCBIfam" id="NF009671">
    <property type="entry name" value="PRK13192.1"/>
    <property type="match status" value="1"/>
</dbReference>
<reference evidence="6" key="1">
    <citation type="submission" date="2017-02" db="EMBL/GenBank/DDBJ databases">
        <authorList>
            <person name="Varghese N."/>
            <person name="Submissions S."/>
        </authorList>
    </citation>
    <scope>NUCLEOTIDE SEQUENCE [LARGE SCALE GENOMIC DNA]</scope>
    <source>
        <strain evidence="6">DSM 24091</strain>
    </source>
</reference>
<dbReference type="PANTHER" id="PTHR33569">
    <property type="entry name" value="UREASE"/>
    <property type="match status" value="1"/>
</dbReference>
<dbReference type="CDD" id="cd00390">
    <property type="entry name" value="Urease_gamma"/>
    <property type="match status" value="1"/>
</dbReference>
<dbReference type="PIRSF" id="PIRSF001225">
    <property type="entry name" value="Urease_gammabeta"/>
    <property type="match status" value="1"/>
</dbReference>